<dbReference type="EMBL" id="JASNWA010000007">
    <property type="protein sequence ID" value="KAK3172950.1"/>
    <property type="molecule type" value="Genomic_DNA"/>
</dbReference>
<feature type="region of interest" description="Disordered" evidence="1">
    <location>
        <begin position="1"/>
        <end position="35"/>
    </location>
</feature>
<proteinExistence type="predicted"/>
<reference evidence="2" key="1">
    <citation type="submission" date="2022-11" db="EMBL/GenBank/DDBJ databases">
        <title>Chromosomal genome sequence assembly and mating type (MAT) locus characterization of the leprose asexual lichenized fungus Lepraria neglecta (Nyl.) Erichsen.</title>
        <authorList>
            <person name="Allen J.L."/>
            <person name="Pfeffer B."/>
        </authorList>
    </citation>
    <scope>NUCLEOTIDE SEQUENCE</scope>
    <source>
        <strain evidence="2">Allen 5258</strain>
    </source>
</reference>
<evidence type="ECO:0000256" key="1">
    <source>
        <dbReference type="SAM" id="MobiDB-lite"/>
    </source>
</evidence>
<organism evidence="2 3">
    <name type="scientific">Lepraria neglecta</name>
    <dbReference type="NCBI Taxonomy" id="209136"/>
    <lineage>
        <taxon>Eukaryota</taxon>
        <taxon>Fungi</taxon>
        <taxon>Dikarya</taxon>
        <taxon>Ascomycota</taxon>
        <taxon>Pezizomycotina</taxon>
        <taxon>Lecanoromycetes</taxon>
        <taxon>OSLEUM clade</taxon>
        <taxon>Lecanoromycetidae</taxon>
        <taxon>Lecanorales</taxon>
        <taxon>Lecanorineae</taxon>
        <taxon>Stereocaulaceae</taxon>
        <taxon>Lepraria</taxon>
    </lineage>
</organism>
<sequence>MPTLHSLIRDSTETDQEKRCKKEVRSSSGQAHPASMDTLDEFLRVCRARDLATKCRPLASGKQQSLVDNSEVDSPARDWGTTSSQDDSCAGGILEPSARVNVAKDAFDTSVSNRPIHDESDLGVCNTALSAEGVLSILVPDDASGRRGCSLPKATEPVVSGSENDAMDEVSR</sequence>
<name>A0AAD9Z7P4_9LECA</name>
<comment type="caution">
    <text evidence="2">The sequence shown here is derived from an EMBL/GenBank/DDBJ whole genome shotgun (WGS) entry which is preliminary data.</text>
</comment>
<accession>A0AAD9Z7P4</accession>
<dbReference type="Proteomes" id="UP001276659">
    <property type="component" value="Unassembled WGS sequence"/>
</dbReference>
<gene>
    <name evidence="2" type="ORF">OEA41_006276</name>
</gene>
<evidence type="ECO:0000313" key="2">
    <source>
        <dbReference type="EMBL" id="KAK3172950.1"/>
    </source>
</evidence>
<evidence type="ECO:0000313" key="3">
    <source>
        <dbReference type="Proteomes" id="UP001276659"/>
    </source>
</evidence>
<dbReference type="AlphaFoldDB" id="A0AAD9Z7P4"/>
<protein>
    <submittedName>
        <fullName evidence="2">Uncharacterized protein</fullName>
    </submittedName>
</protein>
<feature type="region of interest" description="Disordered" evidence="1">
    <location>
        <begin position="142"/>
        <end position="172"/>
    </location>
</feature>
<feature type="compositionally biased region" description="Basic and acidic residues" evidence="1">
    <location>
        <begin position="7"/>
        <end position="25"/>
    </location>
</feature>
<keyword evidence="3" id="KW-1185">Reference proteome</keyword>
<feature type="region of interest" description="Disordered" evidence="1">
    <location>
        <begin position="58"/>
        <end position="93"/>
    </location>
</feature>